<accession>A0ACB6ZFT5</accession>
<protein>
    <submittedName>
        <fullName evidence="1">Pkinase-domain-containing protein</fullName>
    </submittedName>
</protein>
<organism evidence="1 2">
    <name type="scientific">Thelephora ganbajun</name>
    <name type="common">Ganba fungus</name>
    <dbReference type="NCBI Taxonomy" id="370292"/>
    <lineage>
        <taxon>Eukaryota</taxon>
        <taxon>Fungi</taxon>
        <taxon>Dikarya</taxon>
        <taxon>Basidiomycota</taxon>
        <taxon>Agaricomycotina</taxon>
        <taxon>Agaricomycetes</taxon>
        <taxon>Thelephorales</taxon>
        <taxon>Thelephoraceae</taxon>
        <taxon>Thelephora</taxon>
    </lineage>
</organism>
<evidence type="ECO:0000313" key="1">
    <source>
        <dbReference type="EMBL" id="KAF9648452.1"/>
    </source>
</evidence>
<proteinExistence type="predicted"/>
<sequence>MSRLAPVQQKRYPLADVNDGRRANHHQQPPSPPPPQKQEPVADKAKRPSSPPLPRQNAKVTPPSPPKIIIDQQRNSQYVRIGLLGEGGFARVYEVKDLRGARQACKVVTKSSLKTKKAKTKLYAEIKIHKSLSHPNIVRFNDCFEDEENVYMTLELCPNRSLMDMLRRRRRLTDPEVRFLMVQLIGACHYMHAHQVIHRDLKLGNLFLDAGLNVKVGDFGLAALIENPGERKKTICGTPNYIAPEVLFDTANGHSFEVDTWSIGVILYTLVIGRPPFQTKEVKAIYKRIRDNEYEFPNDSSISTHVQELIQQILTPDPSKRPTLHEIVDHLFFTEGTVPSRLPSTVHDSVPDFSHISRSASKANLANLRAKALLDDDNTQIALPGAVDSKTQSGANTTANTSTLAQQEKEFLKAVQPGSPISVLLSSARQPLVMGTNNNRESSLIRKLQAARLEQKAAKQKSPVRPAAGKMPGGLGDINEEVDEVEEVAAELRKKELESQKARIVAQMVPGDTADNLHEQENDPPAPDSPPRFKDKAKLKDARGIKEPRESRHIKAPAPPSELEASSRKRTLVNQPLDTALPTSLGSGSTGGGQTSFEAVAHTLTLAFEALSMGKLFRDPQQDRTLPEAKVFIVSWVDFSHKYGMGYALTDGSVGVRYNDSTSIIVSPDKSHLDYVAPRRHGAVYIRKNHSAEDVPEELAEKMYLLNHFESYIMNRLYGDYDYTYEDYLKSTGMDFVQKYLRMKHVVVFMMSSDVIQFNFYDHSKVILSSQALAISHIDKHHNLTTWTLSEVMMIELRGVHSLDPETAKTHQRLLQKLKYCKEVMVSIRNESALQHMQGQAQLPVGAERESKGVKVPMR</sequence>
<gene>
    <name evidence="1" type="ORF">BDM02DRAFT_3261032</name>
</gene>
<comment type="caution">
    <text evidence="1">The sequence shown here is derived from an EMBL/GenBank/DDBJ whole genome shotgun (WGS) entry which is preliminary data.</text>
</comment>
<evidence type="ECO:0000313" key="2">
    <source>
        <dbReference type="Proteomes" id="UP000886501"/>
    </source>
</evidence>
<reference evidence="1" key="1">
    <citation type="submission" date="2019-10" db="EMBL/GenBank/DDBJ databases">
        <authorList>
            <consortium name="DOE Joint Genome Institute"/>
            <person name="Kuo A."/>
            <person name="Miyauchi S."/>
            <person name="Kiss E."/>
            <person name="Drula E."/>
            <person name="Kohler A."/>
            <person name="Sanchez-Garcia M."/>
            <person name="Andreopoulos B."/>
            <person name="Barry K.W."/>
            <person name="Bonito G."/>
            <person name="Buee M."/>
            <person name="Carver A."/>
            <person name="Chen C."/>
            <person name="Cichocki N."/>
            <person name="Clum A."/>
            <person name="Culley D."/>
            <person name="Crous P.W."/>
            <person name="Fauchery L."/>
            <person name="Girlanda M."/>
            <person name="Hayes R."/>
            <person name="Keri Z."/>
            <person name="Labutti K."/>
            <person name="Lipzen A."/>
            <person name="Lombard V."/>
            <person name="Magnuson J."/>
            <person name="Maillard F."/>
            <person name="Morin E."/>
            <person name="Murat C."/>
            <person name="Nolan M."/>
            <person name="Ohm R."/>
            <person name="Pangilinan J."/>
            <person name="Pereira M."/>
            <person name="Perotto S."/>
            <person name="Peter M."/>
            <person name="Riley R."/>
            <person name="Sitrit Y."/>
            <person name="Stielow B."/>
            <person name="Szollosi G."/>
            <person name="Zifcakova L."/>
            <person name="Stursova M."/>
            <person name="Spatafora J.W."/>
            <person name="Tedersoo L."/>
            <person name="Vaario L.-M."/>
            <person name="Yamada A."/>
            <person name="Yan M."/>
            <person name="Wang P."/>
            <person name="Xu J."/>
            <person name="Bruns T."/>
            <person name="Baldrian P."/>
            <person name="Vilgalys R."/>
            <person name="Henrissat B."/>
            <person name="Grigoriev I.V."/>
            <person name="Hibbett D."/>
            <person name="Nagy L.G."/>
            <person name="Martin F.M."/>
        </authorList>
    </citation>
    <scope>NUCLEOTIDE SEQUENCE</scope>
    <source>
        <strain evidence="1">P2</strain>
    </source>
</reference>
<dbReference type="EMBL" id="MU118013">
    <property type="protein sequence ID" value="KAF9648452.1"/>
    <property type="molecule type" value="Genomic_DNA"/>
</dbReference>
<name>A0ACB6ZFT5_THEGA</name>
<dbReference type="Proteomes" id="UP000886501">
    <property type="component" value="Unassembled WGS sequence"/>
</dbReference>
<reference evidence="1" key="2">
    <citation type="journal article" date="2020" name="Nat. Commun.">
        <title>Large-scale genome sequencing of mycorrhizal fungi provides insights into the early evolution of symbiotic traits.</title>
        <authorList>
            <person name="Miyauchi S."/>
            <person name="Kiss E."/>
            <person name="Kuo A."/>
            <person name="Drula E."/>
            <person name="Kohler A."/>
            <person name="Sanchez-Garcia M."/>
            <person name="Morin E."/>
            <person name="Andreopoulos B."/>
            <person name="Barry K.W."/>
            <person name="Bonito G."/>
            <person name="Buee M."/>
            <person name="Carver A."/>
            <person name="Chen C."/>
            <person name="Cichocki N."/>
            <person name="Clum A."/>
            <person name="Culley D."/>
            <person name="Crous P.W."/>
            <person name="Fauchery L."/>
            <person name="Girlanda M."/>
            <person name="Hayes R.D."/>
            <person name="Keri Z."/>
            <person name="LaButti K."/>
            <person name="Lipzen A."/>
            <person name="Lombard V."/>
            <person name="Magnuson J."/>
            <person name="Maillard F."/>
            <person name="Murat C."/>
            <person name="Nolan M."/>
            <person name="Ohm R.A."/>
            <person name="Pangilinan J."/>
            <person name="Pereira M.F."/>
            <person name="Perotto S."/>
            <person name="Peter M."/>
            <person name="Pfister S."/>
            <person name="Riley R."/>
            <person name="Sitrit Y."/>
            <person name="Stielow J.B."/>
            <person name="Szollosi G."/>
            <person name="Zifcakova L."/>
            <person name="Stursova M."/>
            <person name="Spatafora J.W."/>
            <person name="Tedersoo L."/>
            <person name="Vaario L.M."/>
            <person name="Yamada A."/>
            <person name="Yan M."/>
            <person name="Wang P."/>
            <person name="Xu J."/>
            <person name="Bruns T."/>
            <person name="Baldrian P."/>
            <person name="Vilgalys R."/>
            <person name="Dunand C."/>
            <person name="Henrissat B."/>
            <person name="Grigoriev I.V."/>
            <person name="Hibbett D."/>
            <person name="Nagy L.G."/>
            <person name="Martin F.M."/>
        </authorList>
    </citation>
    <scope>NUCLEOTIDE SEQUENCE</scope>
    <source>
        <strain evidence="1">P2</strain>
    </source>
</reference>
<keyword evidence="2" id="KW-1185">Reference proteome</keyword>